<dbReference type="InterPro" id="IPR014776">
    <property type="entry name" value="4pyrrole_Mease_sub2"/>
</dbReference>
<reference evidence="11" key="1">
    <citation type="journal article" date="2019" name="Int. J. Syst. Evol. Microbiol.">
        <title>The Global Catalogue of Microorganisms (GCM) 10K type strain sequencing project: providing services to taxonomists for standard genome sequencing and annotation.</title>
        <authorList>
            <consortium name="The Broad Institute Genomics Platform"/>
            <consortium name="The Broad Institute Genome Sequencing Center for Infectious Disease"/>
            <person name="Wu L."/>
            <person name="Ma J."/>
        </authorList>
    </citation>
    <scope>NUCLEOTIDE SEQUENCE [LARGE SCALE GENOMIC DNA]</scope>
    <source>
        <strain evidence="11">NBRC 112502</strain>
    </source>
</reference>
<keyword evidence="5" id="KW-0949">S-adenosyl-L-methionine</keyword>
<comment type="similarity">
    <text evidence="1 8">Belongs to the precorrin methyltransferase family.</text>
</comment>
<dbReference type="InterPro" id="IPR014777">
    <property type="entry name" value="4pyrrole_Mease_sub1"/>
</dbReference>
<proteinExistence type="inferred from homology"/>
<evidence type="ECO:0000256" key="1">
    <source>
        <dbReference type="ARBA" id="ARBA00005879"/>
    </source>
</evidence>
<comment type="pathway">
    <text evidence="7">Porphyrin-containing compound metabolism; siroheme biosynthesis; precorrin-2 from uroporphyrinogen III: step 1/1.</text>
</comment>
<dbReference type="NCBIfam" id="TIGR01469">
    <property type="entry name" value="cobA_cysG_Cterm"/>
    <property type="match status" value="1"/>
</dbReference>
<dbReference type="PANTHER" id="PTHR45790:SF3">
    <property type="entry name" value="S-ADENOSYL-L-METHIONINE-DEPENDENT UROPORPHYRINOGEN III METHYLTRANSFERASE, CHLOROPLASTIC"/>
    <property type="match status" value="1"/>
</dbReference>
<gene>
    <name evidence="10" type="ORF">GCM10010909_04450</name>
</gene>
<keyword evidence="6" id="KW-0627">Porphyrin biosynthesis</keyword>
<evidence type="ECO:0000256" key="4">
    <source>
        <dbReference type="ARBA" id="ARBA00022679"/>
    </source>
</evidence>
<evidence type="ECO:0000256" key="2">
    <source>
        <dbReference type="ARBA" id="ARBA00012162"/>
    </source>
</evidence>
<dbReference type="InterPro" id="IPR050161">
    <property type="entry name" value="Siro_Cobalamin_biosynth"/>
</dbReference>
<evidence type="ECO:0000259" key="9">
    <source>
        <dbReference type="Pfam" id="PF00590"/>
    </source>
</evidence>
<evidence type="ECO:0000313" key="11">
    <source>
        <dbReference type="Proteomes" id="UP001156641"/>
    </source>
</evidence>
<evidence type="ECO:0000256" key="8">
    <source>
        <dbReference type="RuleBase" id="RU003960"/>
    </source>
</evidence>
<dbReference type="EC" id="2.1.1.107" evidence="2"/>
<dbReference type="PANTHER" id="PTHR45790">
    <property type="entry name" value="SIROHEME SYNTHASE-RELATED"/>
    <property type="match status" value="1"/>
</dbReference>
<organism evidence="10 11">
    <name type="scientific">Acidocella aquatica</name>
    <dbReference type="NCBI Taxonomy" id="1922313"/>
    <lineage>
        <taxon>Bacteria</taxon>
        <taxon>Pseudomonadati</taxon>
        <taxon>Pseudomonadota</taxon>
        <taxon>Alphaproteobacteria</taxon>
        <taxon>Acetobacterales</taxon>
        <taxon>Acidocellaceae</taxon>
        <taxon>Acidocella</taxon>
    </lineage>
</organism>
<evidence type="ECO:0000256" key="5">
    <source>
        <dbReference type="ARBA" id="ARBA00022691"/>
    </source>
</evidence>
<dbReference type="CDD" id="cd11642">
    <property type="entry name" value="SUMT"/>
    <property type="match status" value="1"/>
</dbReference>
<dbReference type="Pfam" id="PF00590">
    <property type="entry name" value="TP_methylase"/>
    <property type="match status" value="1"/>
</dbReference>
<evidence type="ECO:0000256" key="7">
    <source>
        <dbReference type="ARBA" id="ARBA00025705"/>
    </source>
</evidence>
<dbReference type="Proteomes" id="UP001156641">
    <property type="component" value="Unassembled WGS sequence"/>
</dbReference>
<dbReference type="Gene3D" id="3.40.1010.10">
    <property type="entry name" value="Cobalt-precorrin-4 Transmethylase, Domain 1"/>
    <property type="match status" value="1"/>
</dbReference>
<sequence length="262" mass="26997">MTHVFLVGAGPGDPELLTLKAARLLRAASVVLYDSLADPRIIAMAGPAARLIDVGKRCGKHAASQAQICRLLVEEARGGHNVVRLKGGDPMVFGRASEEMDALRAHGITFEVVPGITAATAAAAALNLSLTRRGVARSLHFLTGHGAQGGLPAHDFVSLTKSGGTLVVYMGGETLPGLAAHFIEAGMPPDMPAILIENASLADQRSVPATIATLPRLHAAQAAAGPVLILIGEALRDANEIAALESQAVSEMERTMADASCG</sequence>
<dbReference type="RefSeq" id="WP_284256290.1">
    <property type="nucleotide sequence ID" value="NZ_BSOS01000007.1"/>
</dbReference>
<dbReference type="InterPro" id="IPR003043">
    <property type="entry name" value="Uropor_MeTrfase_CS"/>
</dbReference>
<dbReference type="SUPFAM" id="SSF53790">
    <property type="entry name" value="Tetrapyrrole methylase"/>
    <property type="match status" value="1"/>
</dbReference>
<dbReference type="PROSITE" id="PS00840">
    <property type="entry name" value="SUMT_2"/>
    <property type="match status" value="1"/>
</dbReference>
<dbReference type="NCBIfam" id="NF004790">
    <property type="entry name" value="PRK06136.1"/>
    <property type="match status" value="1"/>
</dbReference>
<dbReference type="PROSITE" id="PS00839">
    <property type="entry name" value="SUMT_1"/>
    <property type="match status" value="1"/>
</dbReference>
<dbReference type="InterPro" id="IPR035996">
    <property type="entry name" value="4pyrrol_Methylase_sf"/>
</dbReference>
<dbReference type="EMBL" id="BSOS01000007">
    <property type="protein sequence ID" value="GLR65767.1"/>
    <property type="molecule type" value="Genomic_DNA"/>
</dbReference>
<evidence type="ECO:0000313" key="10">
    <source>
        <dbReference type="EMBL" id="GLR65767.1"/>
    </source>
</evidence>
<evidence type="ECO:0000256" key="3">
    <source>
        <dbReference type="ARBA" id="ARBA00022603"/>
    </source>
</evidence>
<dbReference type="InterPro" id="IPR000878">
    <property type="entry name" value="4pyrrol_Mease"/>
</dbReference>
<protein>
    <recommendedName>
        <fullName evidence="2">uroporphyrinogen-III C-methyltransferase</fullName>
        <ecNumber evidence="2">2.1.1.107</ecNumber>
    </recommendedName>
</protein>
<dbReference type="InterPro" id="IPR006366">
    <property type="entry name" value="CobA/CysG_C"/>
</dbReference>
<accession>A0ABQ6A5D2</accession>
<feature type="domain" description="Tetrapyrrole methylase" evidence="9">
    <location>
        <begin position="4"/>
        <end position="214"/>
    </location>
</feature>
<name>A0ABQ6A5D2_9PROT</name>
<comment type="caution">
    <text evidence="10">The sequence shown here is derived from an EMBL/GenBank/DDBJ whole genome shotgun (WGS) entry which is preliminary data.</text>
</comment>
<keyword evidence="4 8" id="KW-0808">Transferase</keyword>
<evidence type="ECO:0000256" key="6">
    <source>
        <dbReference type="ARBA" id="ARBA00023244"/>
    </source>
</evidence>
<dbReference type="Gene3D" id="3.30.950.10">
    <property type="entry name" value="Methyltransferase, Cobalt-precorrin-4 Transmethylase, Domain 2"/>
    <property type="match status" value="1"/>
</dbReference>
<keyword evidence="11" id="KW-1185">Reference proteome</keyword>
<keyword evidence="3 8" id="KW-0489">Methyltransferase</keyword>